<feature type="domain" description="AMP-binding enzyme C-terminal" evidence="4">
    <location>
        <begin position="415"/>
        <end position="484"/>
    </location>
</feature>
<evidence type="ECO:0000259" key="3">
    <source>
        <dbReference type="Pfam" id="PF00501"/>
    </source>
</evidence>
<dbReference type="Pfam" id="PF00501">
    <property type="entry name" value="AMP-binding"/>
    <property type="match status" value="1"/>
</dbReference>
<dbReference type="PANTHER" id="PTHR43201:SF5">
    <property type="entry name" value="MEDIUM-CHAIN ACYL-COA LIGASE ACSF2, MITOCHONDRIAL"/>
    <property type="match status" value="1"/>
</dbReference>
<comment type="similarity">
    <text evidence="1">Belongs to the ATP-dependent AMP-binding enzyme family.</text>
</comment>
<evidence type="ECO:0000313" key="6">
    <source>
        <dbReference type="Proteomes" id="UP000000376"/>
    </source>
</evidence>
<dbReference type="RefSeq" id="WP_013170554.1">
    <property type="nucleotide sequence ID" value="NC_014218.1"/>
</dbReference>
<evidence type="ECO:0000313" key="5">
    <source>
        <dbReference type="EMBL" id="ADH93063.1"/>
    </source>
</evidence>
<dbReference type="InterPro" id="IPR042099">
    <property type="entry name" value="ANL_N_sf"/>
</dbReference>
<dbReference type="eggNOG" id="COG0318">
    <property type="taxonomic scope" value="Bacteria"/>
</dbReference>
<dbReference type="InterPro" id="IPR045851">
    <property type="entry name" value="AMP-bd_C_sf"/>
</dbReference>
<keyword evidence="6" id="KW-1185">Reference proteome</keyword>
<sequence length="500" mass="56580">MCERTIRAVWEQQVSARPDAECMTWIDVDNQRSVSFTYREFDKQVNQIANVLVQEYRIAKGDRVALVMGNSVHFVRWLLAVSKIGAVVVPMALTLTQSEYTFLLSSSEPELVVVCEEAQIDLPDSCQAIAISTITSRAITMPDELHERREIRESDLAQIMYTSGTTQCPKGVMLTHANFVFSGFYVNWQLAMRPEDRYFTSMLATHVNFQLSAMMPCFTIGASLVFASRYSASRFWKHVIEHRATLVQSMAMIARTMMAQPVDPHERDHSVRFVHYFLPMTGKEKEVYEERFGIELINNYGLTETLVGVITDVPYGAHRWPSIGIEGLGYEAQIRREDGTVASPNETGEIFIRGIAGHTLLAGYWNDPVATEKVLSDGWFATGDIGYQDDDGYFYFLDRANQVIKRSGENISALEVEAVLRDSTRIRDVAVVGVEDPIYDQVVKAVVVPDDESLTRQEVIDFAALNLAHFKVPEIVEFRQEIPRGLYGKVLTQQLRDEAK</sequence>
<dbReference type="Pfam" id="PF13193">
    <property type="entry name" value="AMP-binding_C"/>
    <property type="match status" value="1"/>
</dbReference>
<keyword evidence="2 5" id="KW-0436">Ligase</keyword>
<proteinExistence type="inferred from homology"/>
<dbReference type="GO" id="GO:0031956">
    <property type="term" value="F:medium-chain fatty acid-CoA ligase activity"/>
    <property type="evidence" value="ECO:0007669"/>
    <property type="project" value="TreeGrafter"/>
</dbReference>
<dbReference type="HOGENOM" id="CLU_000022_59_0_11"/>
<dbReference type="STRING" id="644284.Arch_1361"/>
<dbReference type="PANTHER" id="PTHR43201">
    <property type="entry name" value="ACYL-COA SYNTHETASE"/>
    <property type="match status" value="1"/>
</dbReference>
<dbReference type="KEGG" id="ahe:Arch_1361"/>
<feature type="domain" description="AMP-dependent synthetase/ligase" evidence="3">
    <location>
        <begin position="11"/>
        <end position="365"/>
    </location>
</feature>
<reference evidence="5 6" key="1">
    <citation type="journal article" date="2010" name="Stand. Genomic Sci.">
        <title>Complete genome sequence of Arcanobacterium haemolyticum type strain (11018).</title>
        <authorList>
            <person name="Yasawong M."/>
            <person name="Teshima H."/>
            <person name="Lapidus A."/>
            <person name="Nolan M."/>
            <person name="Lucas S."/>
            <person name="Glavina Del Rio T."/>
            <person name="Tice H."/>
            <person name="Cheng J."/>
            <person name="Bruce D."/>
            <person name="Detter C."/>
            <person name="Tapia R."/>
            <person name="Han C."/>
            <person name="Goodwin L."/>
            <person name="Pitluck S."/>
            <person name="Liolios K."/>
            <person name="Ivanova N."/>
            <person name="Mavromatis K."/>
            <person name="Mikhailova N."/>
            <person name="Pati A."/>
            <person name="Chen A."/>
            <person name="Palaniappan K."/>
            <person name="Land M."/>
            <person name="Hauser L."/>
            <person name="Chang Y."/>
            <person name="Jeffries C."/>
            <person name="Rohde M."/>
            <person name="Sikorski J."/>
            <person name="Pukall R."/>
            <person name="Goker M."/>
            <person name="Woyke T."/>
            <person name="Bristow J."/>
            <person name="Eisen J."/>
            <person name="Markowitz V."/>
            <person name="Hugenholtz P."/>
            <person name="Kyrpides N."/>
            <person name="Klenk H."/>
        </authorList>
    </citation>
    <scope>NUCLEOTIDE SEQUENCE [LARGE SCALE GENOMIC DNA]</scope>
    <source>
        <strain evidence="6">ATCC 9345 / DSM 20595 / CCUG 17215 / LMG 16163 / NBRC 15585 / NCTC 8452 / 11018</strain>
    </source>
</reference>
<dbReference type="SUPFAM" id="SSF56801">
    <property type="entry name" value="Acetyl-CoA synthetase-like"/>
    <property type="match status" value="1"/>
</dbReference>
<dbReference type="Proteomes" id="UP000000376">
    <property type="component" value="Chromosome"/>
</dbReference>
<accession>D7BK83</accession>
<protein>
    <submittedName>
        <fullName evidence="5">AMP-dependent synthetase and ligase</fullName>
    </submittedName>
</protein>
<dbReference type="EMBL" id="CP002045">
    <property type="protein sequence ID" value="ADH93063.1"/>
    <property type="molecule type" value="Genomic_DNA"/>
</dbReference>
<evidence type="ECO:0000256" key="2">
    <source>
        <dbReference type="ARBA" id="ARBA00022598"/>
    </source>
</evidence>
<dbReference type="InterPro" id="IPR025110">
    <property type="entry name" value="AMP-bd_C"/>
</dbReference>
<name>D7BK83_ARCHD</name>
<dbReference type="Gene3D" id="3.40.50.12780">
    <property type="entry name" value="N-terminal domain of ligase-like"/>
    <property type="match status" value="1"/>
</dbReference>
<evidence type="ECO:0000256" key="1">
    <source>
        <dbReference type="ARBA" id="ARBA00006432"/>
    </source>
</evidence>
<dbReference type="GO" id="GO:0006631">
    <property type="term" value="P:fatty acid metabolic process"/>
    <property type="evidence" value="ECO:0007669"/>
    <property type="project" value="TreeGrafter"/>
</dbReference>
<dbReference type="AlphaFoldDB" id="D7BK83"/>
<dbReference type="InterPro" id="IPR000873">
    <property type="entry name" value="AMP-dep_synth/lig_dom"/>
</dbReference>
<gene>
    <name evidence="5" type="ordered locus">Arch_1361</name>
</gene>
<organism evidence="5 6">
    <name type="scientific">Arcanobacterium haemolyticum (strain ATCC 9345 / DSM 20595 / CCM 5947 / CCUG 17215 / LMG 16163 / NBRC 15585 / NCTC 8452 / 11018)</name>
    <dbReference type="NCBI Taxonomy" id="644284"/>
    <lineage>
        <taxon>Bacteria</taxon>
        <taxon>Bacillati</taxon>
        <taxon>Actinomycetota</taxon>
        <taxon>Actinomycetes</taxon>
        <taxon>Actinomycetales</taxon>
        <taxon>Actinomycetaceae</taxon>
        <taxon>Arcanobacterium</taxon>
    </lineage>
</organism>
<dbReference type="Gene3D" id="3.30.300.30">
    <property type="match status" value="1"/>
</dbReference>
<evidence type="ECO:0000259" key="4">
    <source>
        <dbReference type="Pfam" id="PF13193"/>
    </source>
</evidence>